<dbReference type="eggNOG" id="COG0044">
    <property type="taxonomic scope" value="Bacteria"/>
</dbReference>
<reference evidence="3 4" key="1">
    <citation type="submission" date="2012-11" db="EMBL/GenBank/DDBJ databases">
        <title>Genome assembly of Thiorhodococcus sp. AK35.</title>
        <authorList>
            <person name="Nupur N."/>
            <person name="Khatri I."/>
            <person name="Subramanian S."/>
            <person name="Pinnaka A."/>
        </authorList>
    </citation>
    <scope>NUCLEOTIDE SEQUENCE [LARGE SCALE GENOMIC DNA]</scope>
    <source>
        <strain evidence="3 4">AK35</strain>
    </source>
</reference>
<dbReference type="InterPro" id="IPR032466">
    <property type="entry name" value="Metal_Hydrolase"/>
</dbReference>
<evidence type="ECO:0000259" key="2">
    <source>
        <dbReference type="Pfam" id="PF12890"/>
    </source>
</evidence>
<dbReference type="SUPFAM" id="SSF51338">
    <property type="entry name" value="Composite domain of metallo-dependent hydrolases"/>
    <property type="match status" value="1"/>
</dbReference>
<dbReference type="OrthoDB" id="5687299at2"/>
<organism evidence="3 4">
    <name type="scientific">Imhoffiella purpurea</name>
    <dbReference type="NCBI Taxonomy" id="1249627"/>
    <lineage>
        <taxon>Bacteria</taxon>
        <taxon>Pseudomonadati</taxon>
        <taxon>Pseudomonadota</taxon>
        <taxon>Gammaproteobacteria</taxon>
        <taxon>Chromatiales</taxon>
        <taxon>Chromatiaceae</taxon>
        <taxon>Imhoffiella</taxon>
    </lineage>
</organism>
<comment type="caution">
    <text evidence="3">The sequence shown here is derived from an EMBL/GenBank/DDBJ whole genome shotgun (WGS) entry which is preliminary data.</text>
</comment>
<dbReference type="InterPro" id="IPR004722">
    <property type="entry name" value="DHOase"/>
</dbReference>
<dbReference type="NCBIfam" id="NF005791">
    <property type="entry name" value="PRK07627.1"/>
    <property type="match status" value="1"/>
</dbReference>
<keyword evidence="1" id="KW-0665">Pyrimidine biosynthesis</keyword>
<dbReference type="PATRIC" id="fig|1249627.3.peg.1233"/>
<dbReference type="Pfam" id="PF12890">
    <property type="entry name" value="DHOase"/>
    <property type="match status" value="1"/>
</dbReference>
<dbReference type="Gene3D" id="3.20.20.140">
    <property type="entry name" value="Metal-dependent hydrolases"/>
    <property type="match status" value="1"/>
</dbReference>
<dbReference type="AlphaFoldDB" id="W9W073"/>
<dbReference type="STRING" id="1249627.D779_0659"/>
<name>W9W073_9GAMM</name>
<evidence type="ECO:0000256" key="1">
    <source>
        <dbReference type="ARBA" id="ARBA00022975"/>
    </source>
</evidence>
<keyword evidence="4" id="KW-1185">Reference proteome</keyword>
<dbReference type="NCBIfam" id="TIGR00857">
    <property type="entry name" value="pyrC_multi"/>
    <property type="match status" value="1"/>
</dbReference>
<dbReference type="Proteomes" id="UP000019460">
    <property type="component" value="Unassembled WGS sequence"/>
</dbReference>
<sequence length="428" mass="45415">MANGPRISIRNGRLIDPASGLDGETDLHIADGEVLAIGAAPSGFQPELTLDARGRLICPGFVDLCARLREPGHEHKATIASETRAAAASGITTLCCPPDTLPVIDTPAVAQLVYQTAERHGFARVLPAGAATQGLEGVKITEMAALKQAGCPVLSQADRPIRSTQVQRRAMEYATTFGLTLFLHPQDAALSEEGCAHEGLVSTRLGLPGIPEAAETVAVARDLALAEQTGARIHFRGLSTARGVAMLTEARRRGVQVTADVSMHQLFLTEEDLECFDANCHLIPPLRTRADREALRAAVASGEISAICSDHQPHDADAKLAPFPETAPGISALETLLPLALRLVEEGVMDLSTLIGRLTQGPASVLGRDLGRIAPGSPADVCVFDPEATWVVSPATLVSHGLHTPFNEQEMRGRVSWTLHGGRIVFER</sequence>
<proteinExistence type="predicted"/>
<dbReference type="GO" id="GO:0005737">
    <property type="term" value="C:cytoplasm"/>
    <property type="evidence" value="ECO:0007669"/>
    <property type="project" value="TreeGrafter"/>
</dbReference>
<dbReference type="PANTHER" id="PTHR43668">
    <property type="entry name" value="ALLANTOINASE"/>
    <property type="match status" value="1"/>
</dbReference>
<dbReference type="GO" id="GO:0046872">
    <property type="term" value="F:metal ion binding"/>
    <property type="evidence" value="ECO:0007669"/>
    <property type="project" value="InterPro"/>
</dbReference>
<dbReference type="GO" id="GO:0004151">
    <property type="term" value="F:dihydroorotase activity"/>
    <property type="evidence" value="ECO:0007669"/>
    <property type="project" value="InterPro"/>
</dbReference>
<feature type="domain" description="Dihydroorotase catalytic" evidence="2">
    <location>
        <begin position="54"/>
        <end position="236"/>
    </location>
</feature>
<evidence type="ECO:0000313" key="4">
    <source>
        <dbReference type="Proteomes" id="UP000019460"/>
    </source>
</evidence>
<accession>W9W073</accession>
<dbReference type="GO" id="GO:0006221">
    <property type="term" value="P:pyrimidine nucleotide biosynthetic process"/>
    <property type="evidence" value="ECO:0007669"/>
    <property type="project" value="UniProtKB-KW"/>
</dbReference>
<dbReference type="InterPro" id="IPR011059">
    <property type="entry name" value="Metal-dep_hydrolase_composite"/>
</dbReference>
<gene>
    <name evidence="3" type="ORF">D779_0659</name>
</gene>
<dbReference type="InterPro" id="IPR050138">
    <property type="entry name" value="DHOase/Allantoinase_Hydrolase"/>
</dbReference>
<dbReference type="Gene3D" id="2.30.40.10">
    <property type="entry name" value="Urease, subunit C, domain 1"/>
    <property type="match status" value="1"/>
</dbReference>
<evidence type="ECO:0000313" key="3">
    <source>
        <dbReference type="EMBL" id="EXJ16035.1"/>
    </source>
</evidence>
<dbReference type="PANTHER" id="PTHR43668:SF2">
    <property type="entry name" value="ALLANTOINASE"/>
    <property type="match status" value="1"/>
</dbReference>
<protein>
    <submittedName>
        <fullName evidence="3">Dihydroorotase</fullName>
    </submittedName>
</protein>
<dbReference type="EMBL" id="AONC01000016">
    <property type="protein sequence ID" value="EXJ16035.1"/>
    <property type="molecule type" value="Genomic_DNA"/>
</dbReference>
<dbReference type="InterPro" id="IPR024403">
    <property type="entry name" value="DHOase_cat"/>
</dbReference>
<dbReference type="RefSeq" id="WP_043751010.1">
    <property type="nucleotide sequence ID" value="NZ_AONC01000016.1"/>
</dbReference>
<dbReference type="GO" id="GO:0004038">
    <property type="term" value="F:allantoinase activity"/>
    <property type="evidence" value="ECO:0007669"/>
    <property type="project" value="TreeGrafter"/>
</dbReference>
<dbReference type="GO" id="GO:0006145">
    <property type="term" value="P:purine nucleobase catabolic process"/>
    <property type="evidence" value="ECO:0007669"/>
    <property type="project" value="TreeGrafter"/>
</dbReference>
<dbReference type="SUPFAM" id="SSF51556">
    <property type="entry name" value="Metallo-dependent hydrolases"/>
    <property type="match status" value="1"/>
</dbReference>
<dbReference type="CDD" id="cd01317">
    <property type="entry name" value="DHOase_IIa"/>
    <property type="match status" value="1"/>
</dbReference>